<dbReference type="InterPro" id="IPR011622">
    <property type="entry name" value="7TMR_DISM_rcpt_extracell_dom2"/>
</dbReference>
<dbReference type="SUPFAM" id="SSF55073">
    <property type="entry name" value="Nucleotide cyclase"/>
    <property type="match status" value="1"/>
</dbReference>
<protein>
    <recommendedName>
        <fullName evidence="1">diguanylate cyclase</fullName>
        <ecNumber evidence="1">2.7.7.65</ecNumber>
    </recommendedName>
</protein>
<dbReference type="InterPro" id="IPR011623">
    <property type="entry name" value="7TMR_DISM_rcpt_extracell_dom1"/>
</dbReference>
<keyword evidence="7" id="KW-1185">Reference proteome</keyword>
<dbReference type="Proteomes" id="UP000672097">
    <property type="component" value="Unassembled WGS sequence"/>
</dbReference>
<dbReference type="PANTHER" id="PTHR45138:SF9">
    <property type="entry name" value="DIGUANYLATE CYCLASE DGCM-RELATED"/>
    <property type="match status" value="1"/>
</dbReference>
<sequence>MGLLWPSVALANFYDVELAYHVDDSLQQSAAQVQALPESAWRSNGSRNLSLGYTQAAVWFRIRVTSLAAFPQEGLLEIGYPVLGSLRIYQTEHLRDHTLAPLELGAERPFSQRLIRHRNFVLPLNLSSGESTEWLVRVETKTSMQFPITMHDRAVFEDEEQSRLIAHGVYVGVVLAMLAYNAYLLIALRDIVYLWYIGWMLTFAGFVLTIGGMSYQWLWPNAPSWNLTALPMLLSLATLCGVLFMSSLVQLQAHSRWGWRMSRVLVALQLTLALGALVLPYKLAILMAIGGAVICMLGVMFLAARLAVQQVATARMFLMTFSVVVLAGCLLAASKLGWLPASRWIDHAPQISSALEMLLFSIVLAARMEAERKLREQTQRDMLAQHVQWKAELETKVAERTDELKQLNHSLAKLSRTDALTGLFNRRYLEECIDTELARSQQEGLQVALYMVDIDHFKRLNDTHGHAAGDVCLRAVAQRLLACTRPGQDVLVRWGGEEFCLVALWADTRQAADMGEQLRAAVCDAYIEHGALQMKASVSIGLAVGSPRTRLEMLDLQQRADESLYAAKALGRNRCVCATLPSGLGSLLPA</sequence>
<dbReference type="Pfam" id="PF07696">
    <property type="entry name" value="7TMR-DISMED2"/>
    <property type="match status" value="1"/>
</dbReference>
<dbReference type="InterPro" id="IPR029787">
    <property type="entry name" value="Nucleotide_cyclase"/>
</dbReference>
<keyword evidence="3" id="KW-0175">Coiled coil</keyword>
<dbReference type="EC" id="2.7.7.65" evidence="1"/>
<name>A0ABS5E1S5_9BURK</name>
<feature type="transmembrane region" description="Helical" evidence="4">
    <location>
        <begin position="164"/>
        <end position="186"/>
    </location>
</feature>
<dbReference type="InterPro" id="IPR050469">
    <property type="entry name" value="Diguanylate_Cyclase"/>
</dbReference>
<evidence type="ECO:0000256" key="3">
    <source>
        <dbReference type="SAM" id="Coils"/>
    </source>
</evidence>
<dbReference type="Gene3D" id="2.60.40.2380">
    <property type="match status" value="1"/>
</dbReference>
<proteinExistence type="predicted"/>
<evidence type="ECO:0000259" key="5">
    <source>
        <dbReference type="PROSITE" id="PS50887"/>
    </source>
</evidence>
<dbReference type="InterPro" id="IPR000160">
    <property type="entry name" value="GGDEF_dom"/>
</dbReference>
<feature type="domain" description="GGDEF" evidence="5">
    <location>
        <begin position="445"/>
        <end position="580"/>
    </location>
</feature>
<feature type="transmembrane region" description="Helical" evidence="4">
    <location>
        <begin position="261"/>
        <end position="279"/>
    </location>
</feature>
<evidence type="ECO:0000313" key="7">
    <source>
        <dbReference type="Proteomes" id="UP000672097"/>
    </source>
</evidence>
<keyword evidence="4" id="KW-0472">Membrane</keyword>
<evidence type="ECO:0000256" key="2">
    <source>
        <dbReference type="ARBA" id="ARBA00034247"/>
    </source>
</evidence>
<reference evidence="6 7" key="1">
    <citation type="submission" date="2021-04" db="EMBL/GenBank/DDBJ databases">
        <title>The genome sequence of type strain Ideonella paludis KCTC 32238.</title>
        <authorList>
            <person name="Liu Y."/>
        </authorList>
    </citation>
    <scope>NUCLEOTIDE SEQUENCE [LARGE SCALE GENOMIC DNA]</scope>
    <source>
        <strain evidence="6 7">KCTC 32238</strain>
    </source>
</reference>
<feature type="transmembrane region" description="Helical" evidence="4">
    <location>
        <begin position="285"/>
        <end position="304"/>
    </location>
</feature>
<evidence type="ECO:0000256" key="4">
    <source>
        <dbReference type="SAM" id="Phobius"/>
    </source>
</evidence>
<evidence type="ECO:0000256" key="1">
    <source>
        <dbReference type="ARBA" id="ARBA00012528"/>
    </source>
</evidence>
<keyword evidence="4" id="KW-0812">Transmembrane</keyword>
<dbReference type="SMART" id="SM00267">
    <property type="entry name" value="GGDEF"/>
    <property type="match status" value="1"/>
</dbReference>
<dbReference type="PANTHER" id="PTHR45138">
    <property type="entry name" value="REGULATORY COMPONENTS OF SENSORY TRANSDUCTION SYSTEM"/>
    <property type="match status" value="1"/>
</dbReference>
<feature type="transmembrane region" description="Helical" evidence="4">
    <location>
        <begin position="193"/>
        <end position="217"/>
    </location>
</feature>
<dbReference type="EMBL" id="JAGQDG010000007">
    <property type="protein sequence ID" value="MBQ0937249.1"/>
    <property type="molecule type" value="Genomic_DNA"/>
</dbReference>
<dbReference type="Gene3D" id="3.30.70.270">
    <property type="match status" value="1"/>
</dbReference>
<dbReference type="CDD" id="cd01949">
    <property type="entry name" value="GGDEF"/>
    <property type="match status" value="1"/>
</dbReference>
<evidence type="ECO:0000313" key="6">
    <source>
        <dbReference type="EMBL" id="MBQ0937249.1"/>
    </source>
</evidence>
<comment type="caution">
    <text evidence="6">The sequence shown here is derived from an EMBL/GenBank/DDBJ whole genome shotgun (WGS) entry which is preliminary data.</text>
</comment>
<keyword evidence="4" id="KW-1133">Transmembrane helix</keyword>
<feature type="coiled-coil region" evidence="3">
    <location>
        <begin position="390"/>
        <end position="417"/>
    </location>
</feature>
<dbReference type="Pfam" id="PF00990">
    <property type="entry name" value="GGDEF"/>
    <property type="match status" value="1"/>
</dbReference>
<feature type="transmembrane region" description="Helical" evidence="4">
    <location>
        <begin position="316"/>
        <end position="339"/>
    </location>
</feature>
<dbReference type="Pfam" id="PF07695">
    <property type="entry name" value="7TMR-DISM_7TM"/>
    <property type="match status" value="1"/>
</dbReference>
<dbReference type="PROSITE" id="PS50887">
    <property type="entry name" value="GGDEF"/>
    <property type="match status" value="1"/>
</dbReference>
<accession>A0ABS5E1S5</accession>
<dbReference type="InterPro" id="IPR043128">
    <property type="entry name" value="Rev_trsase/Diguanyl_cyclase"/>
</dbReference>
<dbReference type="RefSeq" id="WP_210810727.1">
    <property type="nucleotide sequence ID" value="NZ_JAGQDG010000007.1"/>
</dbReference>
<feature type="transmembrane region" description="Helical" evidence="4">
    <location>
        <begin position="229"/>
        <end position="249"/>
    </location>
</feature>
<organism evidence="6 7">
    <name type="scientific">Ideonella paludis</name>
    <dbReference type="NCBI Taxonomy" id="1233411"/>
    <lineage>
        <taxon>Bacteria</taxon>
        <taxon>Pseudomonadati</taxon>
        <taxon>Pseudomonadota</taxon>
        <taxon>Betaproteobacteria</taxon>
        <taxon>Burkholderiales</taxon>
        <taxon>Sphaerotilaceae</taxon>
        <taxon>Ideonella</taxon>
    </lineage>
</organism>
<comment type="catalytic activity">
    <reaction evidence="2">
        <text>2 GTP = 3',3'-c-di-GMP + 2 diphosphate</text>
        <dbReference type="Rhea" id="RHEA:24898"/>
        <dbReference type="ChEBI" id="CHEBI:33019"/>
        <dbReference type="ChEBI" id="CHEBI:37565"/>
        <dbReference type="ChEBI" id="CHEBI:58805"/>
        <dbReference type="EC" id="2.7.7.65"/>
    </reaction>
</comment>
<dbReference type="NCBIfam" id="TIGR00254">
    <property type="entry name" value="GGDEF"/>
    <property type="match status" value="1"/>
</dbReference>
<gene>
    <name evidence="6" type="ORF">KAK11_18130</name>
</gene>